<dbReference type="AlphaFoldDB" id="F4W5S5"/>
<evidence type="ECO:0000256" key="1">
    <source>
        <dbReference type="ARBA" id="ARBA00023002"/>
    </source>
</evidence>
<dbReference type="PANTHER" id="PTHR10996">
    <property type="entry name" value="2-HYDROXYACID DEHYDROGENASE-RELATED"/>
    <property type="match status" value="1"/>
</dbReference>
<dbReference type="FunCoup" id="F4W5S5">
    <property type="interactions" value="182"/>
</dbReference>
<dbReference type="GO" id="GO:0051287">
    <property type="term" value="F:NAD binding"/>
    <property type="evidence" value="ECO:0007669"/>
    <property type="project" value="InterPro"/>
</dbReference>
<dbReference type="InParanoid" id="F4W5S5"/>
<proteinExistence type="inferred from homology"/>
<keyword evidence="7" id="KW-1185">Reference proteome</keyword>
<dbReference type="Pfam" id="PF02826">
    <property type="entry name" value="2-Hacid_dh_C"/>
    <property type="match status" value="1"/>
</dbReference>
<dbReference type="STRING" id="103372.F4W5S5"/>
<dbReference type="InterPro" id="IPR006139">
    <property type="entry name" value="D-isomer_2_OHA_DH_cat_dom"/>
</dbReference>
<dbReference type="InterPro" id="IPR029753">
    <property type="entry name" value="D-isomer_DH_CS"/>
</dbReference>
<evidence type="ECO:0000313" key="6">
    <source>
        <dbReference type="EMBL" id="EGI70401.1"/>
    </source>
</evidence>
<evidence type="ECO:0000313" key="7">
    <source>
        <dbReference type="Proteomes" id="UP000007755"/>
    </source>
</evidence>
<dbReference type="FunFam" id="3.40.50.720:FF:000026">
    <property type="entry name" value="Glyoxylate/hydroxypyruvate reductase B"/>
    <property type="match status" value="1"/>
</dbReference>
<protein>
    <recommendedName>
        <fullName evidence="2">Glyoxylate reductase/hydroxypyruvate reductase</fullName>
    </recommendedName>
</protein>
<feature type="domain" description="D-isomer specific 2-hydroxyacid dehydrogenase catalytic" evidence="4">
    <location>
        <begin position="30"/>
        <end position="338"/>
    </location>
</feature>
<evidence type="ECO:0000256" key="3">
    <source>
        <dbReference type="RuleBase" id="RU003719"/>
    </source>
</evidence>
<dbReference type="PROSITE" id="PS00671">
    <property type="entry name" value="D_2_HYDROXYACID_DH_3"/>
    <property type="match status" value="1"/>
</dbReference>
<dbReference type="GO" id="GO:0005829">
    <property type="term" value="C:cytosol"/>
    <property type="evidence" value="ECO:0007669"/>
    <property type="project" value="TreeGrafter"/>
</dbReference>
<gene>
    <name evidence="6" type="ORF">G5I_00774</name>
</gene>
<dbReference type="SUPFAM" id="SSF51735">
    <property type="entry name" value="NAD(P)-binding Rossmann-fold domains"/>
    <property type="match status" value="1"/>
</dbReference>
<reference evidence="6" key="1">
    <citation type="submission" date="2011-02" db="EMBL/GenBank/DDBJ databases">
        <title>The genome of the leaf-cutting ant Acromyrmex echinatior suggests key adaptations to social evolution and fungus farming.</title>
        <authorList>
            <person name="Nygaard S."/>
            <person name="Zhang G."/>
        </authorList>
    </citation>
    <scope>NUCLEOTIDE SEQUENCE</scope>
</reference>
<dbReference type="Gene3D" id="3.40.50.720">
    <property type="entry name" value="NAD(P)-binding Rossmann-like Domain"/>
    <property type="match status" value="2"/>
</dbReference>
<dbReference type="eggNOG" id="KOG0069">
    <property type="taxonomic scope" value="Eukaryota"/>
</dbReference>
<dbReference type="GO" id="GO:0008465">
    <property type="term" value="F:hydroxypyruvate reductase (NADH) activity"/>
    <property type="evidence" value="ECO:0007669"/>
    <property type="project" value="TreeGrafter"/>
</dbReference>
<dbReference type="Proteomes" id="UP000007755">
    <property type="component" value="Unassembled WGS sequence"/>
</dbReference>
<dbReference type="InterPro" id="IPR006140">
    <property type="entry name" value="D-isomer_DH_NAD-bd"/>
</dbReference>
<dbReference type="PANTHER" id="PTHR10996:SF119">
    <property type="entry name" value="FI03731P-RELATED"/>
    <property type="match status" value="1"/>
</dbReference>
<sequence length="342" mass="37240">MELSSEWLTKEEYAVNVTRVMSLPALPRVLVTSNDVPAPGIDLLHTKCNVTIIPAGISTREQVLQALPGHDAVFLASHHIVNNEFLDVAGPNLKVVSTMSAGYDHLDVPEIKRRGIKVGHTPMVLSAAVAEIAVLLILSAARRAHEGRMKLEEGEPRLGPQWMLGQDLRGSTVGIFGLGNIGQAIVKRLMGFEVGRFIYTGHSRKKAGDELGATFVSLDELLKQSDFIVISATLNNETRGLFDDKTFDKMKKTAIFVNVSRGQIVNTNSLVKALRNKKIFAAGLDVTEPEPVPPEHELLKLPNVAITPHIGSATIKTRNDMSIIAAQNILNGLENKPLVYSL</sequence>
<dbReference type="GO" id="GO:0030267">
    <property type="term" value="F:glyoxylate reductase (NADPH) activity"/>
    <property type="evidence" value="ECO:0007669"/>
    <property type="project" value="TreeGrafter"/>
</dbReference>
<comment type="similarity">
    <text evidence="3">Belongs to the D-isomer specific 2-hydroxyacid dehydrogenase family.</text>
</comment>
<keyword evidence="6" id="KW-0670">Pyruvate</keyword>
<dbReference type="Pfam" id="PF00389">
    <property type="entry name" value="2-Hacid_dh"/>
    <property type="match status" value="1"/>
</dbReference>
<accession>F4W5S5</accession>
<dbReference type="InterPro" id="IPR050223">
    <property type="entry name" value="D-isomer_2-hydroxyacid_DH"/>
</dbReference>
<dbReference type="EMBL" id="GL887695">
    <property type="protein sequence ID" value="EGI70401.1"/>
    <property type="molecule type" value="Genomic_DNA"/>
</dbReference>
<feature type="domain" description="D-isomer specific 2-hydroxyacid dehydrogenase NAD-binding" evidence="5">
    <location>
        <begin position="135"/>
        <end position="311"/>
    </location>
</feature>
<evidence type="ECO:0000256" key="2">
    <source>
        <dbReference type="ARBA" id="ARBA00073306"/>
    </source>
</evidence>
<evidence type="ECO:0000259" key="4">
    <source>
        <dbReference type="Pfam" id="PF00389"/>
    </source>
</evidence>
<evidence type="ECO:0000259" key="5">
    <source>
        <dbReference type="Pfam" id="PF02826"/>
    </source>
</evidence>
<dbReference type="CDD" id="cd05301">
    <property type="entry name" value="GDH"/>
    <property type="match status" value="1"/>
</dbReference>
<dbReference type="OrthoDB" id="298012at2759"/>
<organism evidence="7">
    <name type="scientific">Acromyrmex echinatior</name>
    <name type="common">Panamanian leafcutter ant</name>
    <name type="synonym">Acromyrmex octospinosus echinatior</name>
    <dbReference type="NCBI Taxonomy" id="103372"/>
    <lineage>
        <taxon>Eukaryota</taxon>
        <taxon>Metazoa</taxon>
        <taxon>Ecdysozoa</taxon>
        <taxon>Arthropoda</taxon>
        <taxon>Hexapoda</taxon>
        <taxon>Insecta</taxon>
        <taxon>Pterygota</taxon>
        <taxon>Neoptera</taxon>
        <taxon>Endopterygota</taxon>
        <taxon>Hymenoptera</taxon>
        <taxon>Apocrita</taxon>
        <taxon>Aculeata</taxon>
        <taxon>Formicoidea</taxon>
        <taxon>Formicidae</taxon>
        <taxon>Myrmicinae</taxon>
        <taxon>Acromyrmex</taxon>
    </lineage>
</organism>
<keyword evidence="1 3" id="KW-0560">Oxidoreductase</keyword>
<dbReference type="SUPFAM" id="SSF52283">
    <property type="entry name" value="Formate/glycerate dehydrogenase catalytic domain-like"/>
    <property type="match status" value="1"/>
</dbReference>
<dbReference type="InterPro" id="IPR036291">
    <property type="entry name" value="NAD(P)-bd_dom_sf"/>
</dbReference>
<name>F4W5S5_ACREC</name>